<reference evidence="1" key="1">
    <citation type="submission" date="2020-03" db="EMBL/GenBank/DDBJ databases">
        <title>The deep terrestrial virosphere.</title>
        <authorList>
            <person name="Holmfeldt K."/>
            <person name="Nilsson E."/>
            <person name="Simone D."/>
            <person name="Lopez-Fernandez M."/>
            <person name="Wu X."/>
            <person name="de Brujin I."/>
            <person name="Lundin D."/>
            <person name="Andersson A."/>
            <person name="Bertilsson S."/>
            <person name="Dopson M."/>
        </authorList>
    </citation>
    <scope>NUCLEOTIDE SEQUENCE</scope>
    <source>
        <strain evidence="1">MM415A03821</strain>
    </source>
</reference>
<organism evidence="1">
    <name type="scientific">viral metagenome</name>
    <dbReference type="NCBI Taxonomy" id="1070528"/>
    <lineage>
        <taxon>unclassified sequences</taxon>
        <taxon>metagenomes</taxon>
        <taxon>organismal metagenomes</taxon>
    </lineage>
</organism>
<dbReference type="EMBL" id="MT141782">
    <property type="protein sequence ID" value="QJA70311.1"/>
    <property type="molecule type" value="Genomic_DNA"/>
</dbReference>
<protein>
    <submittedName>
        <fullName evidence="1">Uncharacterized protein</fullName>
    </submittedName>
</protein>
<proteinExistence type="predicted"/>
<dbReference type="AlphaFoldDB" id="A0A6M3JMS0"/>
<name>A0A6M3JMS0_9ZZZZ</name>
<sequence>MEIETFKVKNWEELRKLVSKTDWTKQALVVVGSAVDHLGKSKKLSEIRFAQIYLNSQVSIEEFMLRSTFK</sequence>
<gene>
    <name evidence="1" type="ORF">MM415A03821_0006</name>
</gene>
<accession>A0A6M3JMS0</accession>
<evidence type="ECO:0000313" key="1">
    <source>
        <dbReference type="EMBL" id="QJA70311.1"/>
    </source>
</evidence>